<evidence type="ECO:0000313" key="5">
    <source>
        <dbReference type="EMBL" id="KAG8386208.1"/>
    </source>
</evidence>
<dbReference type="Gene3D" id="1.50.10.130">
    <property type="entry name" value="Terpene synthase, N-terminal domain"/>
    <property type="match status" value="1"/>
</dbReference>
<dbReference type="Pfam" id="PF01397">
    <property type="entry name" value="Terpene_synth"/>
    <property type="match status" value="1"/>
</dbReference>
<protein>
    <recommendedName>
        <fullName evidence="4">Terpene synthase N-terminal domain-containing protein</fullName>
    </recommendedName>
</protein>
<dbReference type="InterPro" id="IPR008949">
    <property type="entry name" value="Isoprenoid_synthase_dom_sf"/>
</dbReference>
<accession>A0AAV6XUU3</accession>
<gene>
    <name evidence="5" type="ORF">BUALT_Bualt03G0125100</name>
</gene>
<dbReference type="GO" id="GO:0016114">
    <property type="term" value="P:terpenoid biosynthetic process"/>
    <property type="evidence" value="ECO:0007669"/>
    <property type="project" value="InterPro"/>
</dbReference>
<dbReference type="SUPFAM" id="SSF48239">
    <property type="entry name" value="Terpenoid cyclases/Protein prenyltransferases"/>
    <property type="match status" value="1"/>
</dbReference>
<feature type="domain" description="Terpene synthase N-terminal" evidence="4">
    <location>
        <begin position="31"/>
        <end position="125"/>
    </location>
</feature>
<comment type="pathway">
    <text evidence="2">Secondary metabolite biosynthesis; terpenoid biosynthesis.</text>
</comment>
<keyword evidence="3" id="KW-0456">Lyase</keyword>
<evidence type="ECO:0000256" key="2">
    <source>
        <dbReference type="ARBA" id="ARBA00004721"/>
    </source>
</evidence>
<proteinExistence type="predicted"/>
<dbReference type="EMBL" id="WHWC01000003">
    <property type="protein sequence ID" value="KAG8386208.1"/>
    <property type="molecule type" value="Genomic_DNA"/>
</dbReference>
<dbReference type="Proteomes" id="UP000826271">
    <property type="component" value="Unassembled WGS sequence"/>
</dbReference>
<comment type="cofactor">
    <cofactor evidence="1">
        <name>Mg(2+)</name>
        <dbReference type="ChEBI" id="CHEBI:18420"/>
    </cofactor>
</comment>
<dbReference type="PANTHER" id="PTHR31225:SF221">
    <property type="entry name" value="(-)-GERMACRENE D SYNTHASE"/>
    <property type="match status" value="1"/>
</dbReference>
<organism evidence="5 6">
    <name type="scientific">Buddleja alternifolia</name>
    <dbReference type="NCBI Taxonomy" id="168488"/>
    <lineage>
        <taxon>Eukaryota</taxon>
        <taxon>Viridiplantae</taxon>
        <taxon>Streptophyta</taxon>
        <taxon>Embryophyta</taxon>
        <taxon>Tracheophyta</taxon>
        <taxon>Spermatophyta</taxon>
        <taxon>Magnoliopsida</taxon>
        <taxon>eudicotyledons</taxon>
        <taxon>Gunneridae</taxon>
        <taxon>Pentapetalae</taxon>
        <taxon>asterids</taxon>
        <taxon>lamiids</taxon>
        <taxon>Lamiales</taxon>
        <taxon>Scrophulariaceae</taxon>
        <taxon>Buddlejeae</taxon>
        <taxon>Buddleja</taxon>
    </lineage>
</organism>
<reference evidence="5" key="1">
    <citation type="submission" date="2019-10" db="EMBL/GenBank/DDBJ databases">
        <authorList>
            <person name="Zhang R."/>
            <person name="Pan Y."/>
            <person name="Wang J."/>
            <person name="Ma R."/>
            <person name="Yu S."/>
        </authorList>
    </citation>
    <scope>NUCLEOTIDE SEQUENCE</scope>
    <source>
        <strain evidence="5">LA-IB0</strain>
        <tissue evidence="5">Leaf</tissue>
    </source>
</reference>
<evidence type="ECO:0000313" key="6">
    <source>
        <dbReference type="Proteomes" id="UP000826271"/>
    </source>
</evidence>
<dbReference type="Gene3D" id="1.10.600.10">
    <property type="entry name" value="Farnesyl Diphosphate Synthase"/>
    <property type="match status" value="1"/>
</dbReference>
<keyword evidence="6" id="KW-1185">Reference proteome</keyword>
<evidence type="ECO:0000256" key="3">
    <source>
        <dbReference type="ARBA" id="ARBA00023239"/>
    </source>
</evidence>
<dbReference type="PANTHER" id="PTHR31225">
    <property type="entry name" value="OS04G0344100 PROTEIN-RELATED"/>
    <property type="match status" value="1"/>
</dbReference>
<dbReference type="InterPro" id="IPR050148">
    <property type="entry name" value="Terpene_synthase-like"/>
</dbReference>
<sequence length="131" mass="15096">MENHSSPASPISTKDFNFENARRSVTYHPSVWGDYFLAHASDFTEPSSNEAKELKKLKEEVRKHLFTTSNDSLHKIELIDAVQRLGVAYHFQDEIEIFLKSIYDANYSECNGKEDNDLHMVALPFTQTTRL</sequence>
<evidence type="ECO:0000256" key="1">
    <source>
        <dbReference type="ARBA" id="ARBA00001946"/>
    </source>
</evidence>
<dbReference type="InterPro" id="IPR036965">
    <property type="entry name" value="Terpene_synth_N_sf"/>
</dbReference>
<dbReference type="GO" id="GO:0010333">
    <property type="term" value="F:terpene synthase activity"/>
    <property type="evidence" value="ECO:0007669"/>
    <property type="project" value="InterPro"/>
</dbReference>
<dbReference type="InterPro" id="IPR001906">
    <property type="entry name" value="Terpene_synth_N"/>
</dbReference>
<name>A0AAV6XUU3_9LAMI</name>
<comment type="caution">
    <text evidence="5">The sequence shown here is derived from an EMBL/GenBank/DDBJ whole genome shotgun (WGS) entry which is preliminary data.</text>
</comment>
<dbReference type="AlphaFoldDB" id="A0AAV6XUU3"/>
<dbReference type="InterPro" id="IPR008930">
    <property type="entry name" value="Terpenoid_cyclase/PrenylTrfase"/>
</dbReference>
<evidence type="ECO:0000259" key="4">
    <source>
        <dbReference type="Pfam" id="PF01397"/>
    </source>
</evidence>